<feature type="compositionally biased region" description="Low complexity" evidence="1">
    <location>
        <begin position="1"/>
        <end position="14"/>
    </location>
</feature>
<dbReference type="EMBL" id="JACSQD010000010">
    <property type="protein sequence ID" value="MBD7996912.1"/>
    <property type="molecule type" value="Genomic_DNA"/>
</dbReference>
<name>A0ABR8UWH6_9MICC</name>
<reference evidence="2 3" key="1">
    <citation type="submission" date="2020-08" db="EMBL/GenBank/DDBJ databases">
        <title>A Genomic Blueprint of the Chicken Gut Microbiome.</title>
        <authorList>
            <person name="Gilroy R."/>
            <person name="Ravi A."/>
            <person name="Getino M."/>
            <person name="Pursley I."/>
            <person name="Horton D.L."/>
            <person name="Alikhan N.-F."/>
            <person name="Baker D."/>
            <person name="Gharbi K."/>
            <person name="Hall N."/>
            <person name="Watson M."/>
            <person name="Adriaenssens E.M."/>
            <person name="Foster-Nyarko E."/>
            <person name="Jarju S."/>
            <person name="Secka A."/>
            <person name="Antonio M."/>
            <person name="Oren A."/>
            <person name="Chaudhuri R."/>
            <person name="La Ragione R.M."/>
            <person name="Hildebrand F."/>
            <person name="Pallen M.J."/>
        </authorList>
    </citation>
    <scope>NUCLEOTIDE SEQUENCE [LARGE SCALE GENOMIC DNA]</scope>
    <source>
        <strain evidence="2 3">Sa2CUA1</strain>
    </source>
</reference>
<gene>
    <name evidence="2" type="ORF">H9639_16590</name>
</gene>
<protein>
    <recommendedName>
        <fullName evidence="4">DUF1918 domain-containing protein</fullName>
    </recommendedName>
</protein>
<sequence length="79" mass="8752">MPSASTSSVSSNPSARRIRNIRSVHRGDHVEARSGGHVYYRGEVRDTAPGLATLWLRDEETGAHTAVNTEDFTIWRTEA</sequence>
<evidence type="ECO:0000256" key="1">
    <source>
        <dbReference type="SAM" id="MobiDB-lite"/>
    </source>
</evidence>
<comment type="caution">
    <text evidence="2">The sequence shown here is derived from an EMBL/GenBank/DDBJ whole genome shotgun (WGS) entry which is preliminary data.</text>
</comment>
<accession>A0ABR8UWH6</accession>
<dbReference type="Proteomes" id="UP000609874">
    <property type="component" value="Unassembled WGS sequence"/>
</dbReference>
<evidence type="ECO:0000313" key="3">
    <source>
        <dbReference type="Proteomes" id="UP000609874"/>
    </source>
</evidence>
<evidence type="ECO:0008006" key="4">
    <source>
        <dbReference type="Google" id="ProtNLM"/>
    </source>
</evidence>
<organism evidence="2 3">
    <name type="scientific">Arthrobacter gallicola</name>
    <dbReference type="NCBI Taxonomy" id="2762225"/>
    <lineage>
        <taxon>Bacteria</taxon>
        <taxon>Bacillati</taxon>
        <taxon>Actinomycetota</taxon>
        <taxon>Actinomycetes</taxon>
        <taxon>Micrococcales</taxon>
        <taxon>Micrococcaceae</taxon>
        <taxon>Arthrobacter</taxon>
    </lineage>
</organism>
<keyword evidence="3" id="KW-1185">Reference proteome</keyword>
<proteinExistence type="predicted"/>
<evidence type="ECO:0000313" key="2">
    <source>
        <dbReference type="EMBL" id="MBD7996912.1"/>
    </source>
</evidence>
<dbReference type="RefSeq" id="WP_191809193.1">
    <property type="nucleotide sequence ID" value="NZ_JACSQD010000010.1"/>
</dbReference>
<feature type="region of interest" description="Disordered" evidence="1">
    <location>
        <begin position="1"/>
        <end position="28"/>
    </location>
</feature>